<comment type="caution">
    <text evidence="2">The sequence shown here is derived from an EMBL/GenBank/DDBJ whole genome shotgun (WGS) entry which is preliminary data.</text>
</comment>
<accession>A0A545UCC5</accession>
<gene>
    <name evidence="2" type="ORF">FLL46_15040</name>
</gene>
<feature type="signal peptide" evidence="1">
    <location>
        <begin position="1"/>
        <end position="19"/>
    </location>
</feature>
<protein>
    <submittedName>
        <fullName evidence="2">Uncharacterized protein</fullName>
    </submittedName>
</protein>
<dbReference type="EMBL" id="VIKS01000009">
    <property type="protein sequence ID" value="TQV87118.1"/>
    <property type="molecule type" value="Genomic_DNA"/>
</dbReference>
<evidence type="ECO:0000256" key="1">
    <source>
        <dbReference type="SAM" id="SignalP"/>
    </source>
</evidence>
<keyword evidence="3" id="KW-1185">Reference proteome</keyword>
<dbReference type="Proteomes" id="UP000315439">
    <property type="component" value="Unassembled WGS sequence"/>
</dbReference>
<name>A0A545UCC5_9GAMM</name>
<organism evidence="2 3">
    <name type="scientific">Aliikangiella coralliicola</name>
    <dbReference type="NCBI Taxonomy" id="2592383"/>
    <lineage>
        <taxon>Bacteria</taxon>
        <taxon>Pseudomonadati</taxon>
        <taxon>Pseudomonadota</taxon>
        <taxon>Gammaproteobacteria</taxon>
        <taxon>Oceanospirillales</taxon>
        <taxon>Pleioneaceae</taxon>
        <taxon>Aliikangiella</taxon>
    </lineage>
</organism>
<reference evidence="2 3" key="1">
    <citation type="submission" date="2019-07" db="EMBL/GenBank/DDBJ databases">
        <title>Draft genome for Aliikangiella sp. M105.</title>
        <authorList>
            <person name="Wang G."/>
        </authorList>
    </citation>
    <scope>NUCLEOTIDE SEQUENCE [LARGE SCALE GENOMIC DNA]</scope>
    <source>
        <strain evidence="2 3">M105</strain>
    </source>
</reference>
<dbReference type="OrthoDB" id="6307636at2"/>
<proteinExistence type="predicted"/>
<feature type="chain" id="PRO_5021755536" evidence="1">
    <location>
        <begin position="20"/>
        <end position="254"/>
    </location>
</feature>
<evidence type="ECO:0000313" key="3">
    <source>
        <dbReference type="Proteomes" id="UP000315439"/>
    </source>
</evidence>
<dbReference type="RefSeq" id="WP_142932131.1">
    <property type="nucleotide sequence ID" value="NZ_ML660165.1"/>
</dbReference>
<sequence length="254" mass="28713">MKILSSIAISSLLVPALQAAQPIYDEDQSYNRSTEYSYGPIERVEVNSSSNYYLEAYVYNSTGNTNCSQANILIESSYQTLNSLALTQTPFGYVAHGKLDKGYESQPKTLKLDCQNDLTENFNVYHKIPATPSINLSSSLHGSDWVPPYRYRPGFFRQLDYQGQTFIDNQSPDGSCVEGVTGYLPTLSIPSEEKFHSNSFSRAGKARYSSIFYPHLNRNIICKNSGGTTVFYERWDLPKYDPDNINVTYEMVTR</sequence>
<keyword evidence="1" id="KW-0732">Signal</keyword>
<dbReference type="AlphaFoldDB" id="A0A545UCC5"/>
<evidence type="ECO:0000313" key="2">
    <source>
        <dbReference type="EMBL" id="TQV87118.1"/>
    </source>
</evidence>